<feature type="coiled-coil region" evidence="2">
    <location>
        <begin position="522"/>
        <end position="549"/>
    </location>
</feature>
<dbReference type="PROSITE" id="PS50113">
    <property type="entry name" value="PAC"/>
    <property type="match status" value="1"/>
</dbReference>
<keyword evidence="2" id="KW-0175">Coiled coil</keyword>
<dbReference type="InterPro" id="IPR001932">
    <property type="entry name" value="PPM-type_phosphatase-like_dom"/>
</dbReference>
<dbReference type="Proteomes" id="UP000622552">
    <property type="component" value="Unassembled WGS sequence"/>
</dbReference>
<evidence type="ECO:0000313" key="4">
    <source>
        <dbReference type="EMBL" id="MBG6135014.1"/>
    </source>
</evidence>
<dbReference type="Pfam" id="PF13185">
    <property type="entry name" value="GAF_2"/>
    <property type="match status" value="1"/>
</dbReference>
<dbReference type="PANTHER" id="PTHR43156">
    <property type="entry name" value="STAGE II SPORULATION PROTEIN E-RELATED"/>
    <property type="match status" value="1"/>
</dbReference>
<evidence type="ECO:0000256" key="1">
    <source>
        <dbReference type="ARBA" id="ARBA00022801"/>
    </source>
</evidence>
<name>A0A8J7GL64_9ACTN</name>
<dbReference type="RefSeq" id="WP_197002181.1">
    <property type="nucleotide sequence ID" value="NZ_BONS01000004.1"/>
</dbReference>
<dbReference type="SUPFAM" id="SSF55781">
    <property type="entry name" value="GAF domain-like"/>
    <property type="match status" value="1"/>
</dbReference>
<organism evidence="4 5">
    <name type="scientific">Longispora fulva</name>
    <dbReference type="NCBI Taxonomy" id="619741"/>
    <lineage>
        <taxon>Bacteria</taxon>
        <taxon>Bacillati</taxon>
        <taxon>Actinomycetota</taxon>
        <taxon>Actinomycetes</taxon>
        <taxon>Micromonosporales</taxon>
        <taxon>Micromonosporaceae</taxon>
        <taxon>Longispora</taxon>
    </lineage>
</organism>
<dbReference type="InterPro" id="IPR003018">
    <property type="entry name" value="GAF"/>
</dbReference>
<dbReference type="SUPFAM" id="SSF81606">
    <property type="entry name" value="PP2C-like"/>
    <property type="match status" value="1"/>
</dbReference>
<reference evidence="4" key="1">
    <citation type="submission" date="2020-11" db="EMBL/GenBank/DDBJ databases">
        <title>Sequencing the genomes of 1000 actinobacteria strains.</title>
        <authorList>
            <person name="Klenk H.-P."/>
        </authorList>
    </citation>
    <scope>NUCLEOTIDE SEQUENCE</scope>
    <source>
        <strain evidence="4">DSM 45356</strain>
    </source>
</reference>
<dbReference type="PANTHER" id="PTHR43156:SF2">
    <property type="entry name" value="STAGE II SPORULATION PROTEIN E"/>
    <property type="match status" value="1"/>
</dbReference>
<dbReference type="InterPro" id="IPR052016">
    <property type="entry name" value="Bact_Sigma-Reg"/>
</dbReference>
<dbReference type="InterPro" id="IPR000700">
    <property type="entry name" value="PAS-assoc_C"/>
</dbReference>
<evidence type="ECO:0000259" key="3">
    <source>
        <dbReference type="PROSITE" id="PS50113"/>
    </source>
</evidence>
<protein>
    <submittedName>
        <fullName evidence="4">PAS domain-containing protein</fullName>
    </submittedName>
</protein>
<proteinExistence type="predicted"/>
<dbReference type="Gene3D" id="3.30.450.20">
    <property type="entry name" value="PAS domain"/>
    <property type="match status" value="2"/>
</dbReference>
<dbReference type="InterPro" id="IPR035965">
    <property type="entry name" value="PAS-like_dom_sf"/>
</dbReference>
<dbReference type="SUPFAM" id="SSF55785">
    <property type="entry name" value="PYP-like sensor domain (PAS domain)"/>
    <property type="match status" value="2"/>
</dbReference>
<dbReference type="AlphaFoldDB" id="A0A8J7GL64"/>
<gene>
    <name evidence="4" type="ORF">IW245_001208</name>
</gene>
<dbReference type="Gene3D" id="2.10.70.100">
    <property type="match status" value="1"/>
</dbReference>
<evidence type="ECO:0000313" key="5">
    <source>
        <dbReference type="Proteomes" id="UP000622552"/>
    </source>
</evidence>
<dbReference type="Pfam" id="PF07228">
    <property type="entry name" value="SpoIIE"/>
    <property type="match status" value="1"/>
</dbReference>
<dbReference type="SMART" id="SM00331">
    <property type="entry name" value="PP2C_SIG"/>
    <property type="match status" value="1"/>
</dbReference>
<keyword evidence="1" id="KW-0378">Hydrolase</keyword>
<accession>A0A8J7GL64</accession>
<evidence type="ECO:0000256" key="2">
    <source>
        <dbReference type="SAM" id="Coils"/>
    </source>
</evidence>
<keyword evidence="5" id="KW-1185">Reference proteome</keyword>
<comment type="caution">
    <text evidence="4">The sequence shown here is derived from an EMBL/GenBank/DDBJ whole genome shotgun (WGS) entry which is preliminary data.</text>
</comment>
<feature type="domain" description="PAC" evidence="3">
    <location>
        <begin position="481"/>
        <end position="534"/>
    </location>
</feature>
<dbReference type="Gene3D" id="3.60.40.10">
    <property type="entry name" value="PPM-type phosphatase domain"/>
    <property type="match status" value="1"/>
</dbReference>
<dbReference type="GO" id="GO:0016791">
    <property type="term" value="F:phosphatase activity"/>
    <property type="evidence" value="ECO:0007669"/>
    <property type="project" value="TreeGrafter"/>
</dbReference>
<dbReference type="EMBL" id="JADOUF010000001">
    <property type="protein sequence ID" value="MBG6135014.1"/>
    <property type="molecule type" value="Genomic_DNA"/>
</dbReference>
<sequence>MAGKTTMTRGFAGAVQTRADYDALQAKASRARLLDRAAGLIAGRFGSDLAQAEARLHRLASERGEDPAATAAALLETAGLTGTASAPPPGLLDPAYYLRQEPGPAVVLAGTRWERGAVASAEPVERQDVAELADDLLGQLSARVGAAAVVIMAVQPDGSVQALGTAGTPARFAGAWQRPPDHVNTAVRDCVRFGREVWLPDLETARRRYTLIGDPEDLWPSRLWIPVRRHHPDGEVVAAIGVMWDRPEPFDAATRRTTRAQVAEAGARLLDRLAGRQESPGSWTLAAQTVLDMLPGAFAVLAPVRDRADRIVDYRIEAASPEAQDSTGRRSQEMVGMRVLDAYPAAADTPLWDAYAQVLADGVPRVVGPFLYSDTGERLPPEARLSVRVHRWGTALLARWVVHDELEFQAERLAYTERLGSLGWGEWDLAGGSAAWSDNVYQILERARTAGPASLDELTALVLPEDVAILELGLANLAEHRRIDVTFRVGLPGGVKWLRTVGEAVVDTDGVPVKIYGIVQDVTAAEQARRQLNDLRADLTERRRALVAEQRVTARLQEMILPLPEGQVTLPGLAAAVRYQPAQAAARVGGDWFDLRALPDGHTLVAIGDMAGHGLAAAAAMTKVRNALVGLTAATGDPAELLGYLNRLLCDDPDSPTGTALIGRYDPDSGRFRWATAGHPAPVSLGADGEALLLDARTGPLLGAFAGAEYETAEVTLEPGDTVLLYTDGLVETRDTDIVTSMRALADALAGRPDVALPVLLRDLEPVTTDDDTCAVAIRRLPRRTGT</sequence>
<dbReference type="InterPro" id="IPR036457">
    <property type="entry name" value="PPM-type-like_dom_sf"/>
</dbReference>